<feature type="compositionally biased region" description="Polar residues" evidence="1">
    <location>
        <begin position="63"/>
        <end position="77"/>
    </location>
</feature>
<dbReference type="Pfam" id="PF12680">
    <property type="entry name" value="SnoaL_2"/>
    <property type="match status" value="1"/>
</dbReference>
<evidence type="ECO:0000256" key="1">
    <source>
        <dbReference type="SAM" id="MobiDB-lite"/>
    </source>
</evidence>
<comment type="caution">
    <text evidence="4">The sequence shown here is derived from an EMBL/GenBank/DDBJ whole genome shotgun (WGS) entry which is preliminary data.</text>
</comment>
<feature type="region of interest" description="Disordered" evidence="1">
    <location>
        <begin position="15"/>
        <end position="77"/>
    </location>
</feature>
<keyword evidence="2" id="KW-0812">Transmembrane</keyword>
<dbReference type="InterPro" id="IPR032710">
    <property type="entry name" value="NTF2-like_dom_sf"/>
</dbReference>
<reference evidence="4" key="1">
    <citation type="submission" date="2020-06" db="EMBL/GenBank/DDBJ databases">
        <authorList>
            <consortium name="Plant Systems Biology data submission"/>
        </authorList>
    </citation>
    <scope>NUCLEOTIDE SEQUENCE</scope>
    <source>
        <strain evidence="4">D6</strain>
    </source>
</reference>
<dbReference type="AlphaFoldDB" id="A0A9N8DU26"/>
<name>A0A9N8DU26_9STRA</name>
<feature type="compositionally biased region" description="Basic residues" evidence="1">
    <location>
        <begin position="44"/>
        <end position="57"/>
    </location>
</feature>
<protein>
    <recommendedName>
        <fullName evidence="3">SnoaL-like domain-containing protein</fullName>
    </recommendedName>
</protein>
<feature type="domain" description="SnoaL-like" evidence="3">
    <location>
        <begin position="87"/>
        <end position="205"/>
    </location>
</feature>
<accession>A0A9N8DU26</accession>
<keyword evidence="2" id="KW-1133">Transmembrane helix</keyword>
<evidence type="ECO:0000313" key="4">
    <source>
        <dbReference type="EMBL" id="CAB9507059.1"/>
    </source>
</evidence>
<dbReference type="SUPFAM" id="SSF54427">
    <property type="entry name" value="NTF2-like"/>
    <property type="match status" value="1"/>
</dbReference>
<evidence type="ECO:0000259" key="3">
    <source>
        <dbReference type="Pfam" id="PF12680"/>
    </source>
</evidence>
<evidence type="ECO:0000313" key="5">
    <source>
        <dbReference type="Proteomes" id="UP001153069"/>
    </source>
</evidence>
<gene>
    <name evidence="4" type="ORF">SEMRO_290_G109390.1</name>
</gene>
<evidence type="ECO:0000256" key="2">
    <source>
        <dbReference type="SAM" id="Phobius"/>
    </source>
</evidence>
<dbReference type="Gene3D" id="3.10.450.50">
    <property type="match status" value="1"/>
</dbReference>
<dbReference type="Proteomes" id="UP001153069">
    <property type="component" value="Unassembled WGS sequence"/>
</dbReference>
<dbReference type="InterPro" id="IPR037401">
    <property type="entry name" value="SnoaL-like"/>
</dbReference>
<proteinExistence type="predicted"/>
<dbReference type="EMBL" id="CAICTM010000289">
    <property type="protein sequence ID" value="CAB9507059.1"/>
    <property type="molecule type" value="Genomic_DNA"/>
</dbReference>
<keyword evidence="2" id="KW-0472">Membrane</keyword>
<sequence length="229" mass="25372">MIVLKKFFTRQGLLKTKAGNLNDDGKDEDCSQDTNSHDNESRKEKGKRRKRKPKAKPTRLSSERTLNSSASNEETAQCSGTLNEQIIEKYVAAVNAHSPADDLIAFYASDKVQVKFDDMAPITARALQTEIVSLTKSFKDFRFNYDSIKEVEPGKVMVEDLCVTGTHNGQPYKFAVYPPITATGKHVVLDPERIWYTMKDGKIVHEVVTALGLLTGPAGFYLAIGGKLG</sequence>
<organism evidence="4 5">
    <name type="scientific">Seminavis robusta</name>
    <dbReference type="NCBI Taxonomy" id="568900"/>
    <lineage>
        <taxon>Eukaryota</taxon>
        <taxon>Sar</taxon>
        <taxon>Stramenopiles</taxon>
        <taxon>Ochrophyta</taxon>
        <taxon>Bacillariophyta</taxon>
        <taxon>Bacillariophyceae</taxon>
        <taxon>Bacillariophycidae</taxon>
        <taxon>Naviculales</taxon>
        <taxon>Naviculaceae</taxon>
        <taxon>Seminavis</taxon>
    </lineage>
</organism>
<keyword evidence="5" id="KW-1185">Reference proteome</keyword>
<feature type="transmembrane region" description="Helical" evidence="2">
    <location>
        <begin position="203"/>
        <end position="224"/>
    </location>
</feature>